<comment type="caution">
    <text evidence="2">The sequence shown here is derived from an EMBL/GenBank/DDBJ whole genome shotgun (WGS) entry which is preliminary data.</text>
</comment>
<organism evidence="2">
    <name type="scientific">marine sediment metagenome</name>
    <dbReference type="NCBI Taxonomy" id="412755"/>
    <lineage>
        <taxon>unclassified sequences</taxon>
        <taxon>metagenomes</taxon>
        <taxon>ecological metagenomes</taxon>
    </lineage>
</organism>
<protein>
    <submittedName>
        <fullName evidence="2">Uncharacterized protein</fullName>
    </submittedName>
</protein>
<dbReference type="EMBL" id="LAZR01010947">
    <property type="protein sequence ID" value="KKM64202.1"/>
    <property type="molecule type" value="Genomic_DNA"/>
</dbReference>
<reference evidence="2" key="1">
    <citation type="journal article" date="2015" name="Nature">
        <title>Complex archaea that bridge the gap between prokaryotes and eukaryotes.</title>
        <authorList>
            <person name="Spang A."/>
            <person name="Saw J.H."/>
            <person name="Jorgensen S.L."/>
            <person name="Zaremba-Niedzwiedzka K."/>
            <person name="Martijn J."/>
            <person name="Lind A.E."/>
            <person name="van Eijk R."/>
            <person name="Schleper C."/>
            <person name="Guy L."/>
            <person name="Ettema T.J."/>
        </authorList>
    </citation>
    <scope>NUCLEOTIDE SEQUENCE</scope>
</reference>
<dbReference type="AlphaFoldDB" id="A0A0F9M4Q0"/>
<proteinExistence type="predicted"/>
<gene>
    <name evidence="2" type="ORF">LCGC14_1503730</name>
</gene>
<accession>A0A0F9M4Q0</accession>
<evidence type="ECO:0000256" key="1">
    <source>
        <dbReference type="SAM" id="Coils"/>
    </source>
</evidence>
<evidence type="ECO:0000313" key="2">
    <source>
        <dbReference type="EMBL" id="KKM64202.1"/>
    </source>
</evidence>
<sequence length="171" mass="20233">MNVCTRCNSSLRPNGIYCSVCGLHKKGGKGRIFLTKNHKEIKIEIVPKIPDELKKNKICKFYDLESLSQLKIDSELKRLHKEIEGLENTLIYMEEHEPGHPDKMGFYEERFKVRDQLDAIYSFLSEVERERIDDFIKNSSLRIKYGMLPVWRIKQLKEKEASVYYHLRNPN</sequence>
<keyword evidence="1" id="KW-0175">Coiled coil</keyword>
<name>A0A0F9M4Q0_9ZZZZ</name>
<feature type="coiled-coil region" evidence="1">
    <location>
        <begin position="69"/>
        <end position="96"/>
    </location>
</feature>